<dbReference type="EMBL" id="ASHM01112225">
    <property type="protein sequence ID" value="PNX70269.1"/>
    <property type="molecule type" value="Genomic_DNA"/>
</dbReference>
<dbReference type="Proteomes" id="UP000236291">
    <property type="component" value="Unassembled WGS sequence"/>
</dbReference>
<evidence type="ECO:0000313" key="5">
    <source>
        <dbReference type="Proteomes" id="UP000236291"/>
    </source>
</evidence>
<accession>A0A2K3KVF0</accession>
<evidence type="ECO:0000313" key="4">
    <source>
        <dbReference type="EMBL" id="PNX70269.1"/>
    </source>
</evidence>
<feature type="non-terminal residue" evidence="4">
    <location>
        <position position="1"/>
    </location>
</feature>
<dbReference type="STRING" id="57577.A0A2K3KVF0"/>
<dbReference type="InterPro" id="IPR048720">
    <property type="entry name" value="PROPPIN"/>
</dbReference>
<reference evidence="4 5" key="2">
    <citation type="journal article" date="2017" name="Front. Plant Sci.">
        <title>Gene Classification and Mining of Molecular Markers Useful in Red Clover (Trifolium pratense) Breeding.</title>
        <authorList>
            <person name="Istvanek J."/>
            <person name="Dluhosova J."/>
            <person name="Dluhos P."/>
            <person name="Patkova L."/>
            <person name="Nedelnik J."/>
            <person name="Repkova J."/>
        </authorList>
    </citation>
    <scope>NUCLEOTIDE SEQUENCE [LARGE SCALE GENOMIC DNA]</scope>
    <source>
        <strain evidence="5">cv. Tatra</strain>
        <tissue evidence="4">Young leaves</tissue>
    </source>
</reference>
<reference evidence="4 5" key="1">
    <citation type="journal article" date="2014" name="Am. J. Bot.">
        <title>Genome assembly and annotation for red clover (Trifolium pratense; Fabaceae).</title>
        <authorList>
            <person name="Istvanek J."/>
            <person name="Jaros M."/>
            <person name="Krenek A."/>
            <person name="Repkova J."/>
        </authorList>
    </citation>
    <scope>NUCLEOTIDE SEQUENCE [LARGE SCALE GENOMIC DNA]</scope>
    <source>
        <strain evidence="5">cv. Tatra</strain>
        <tissue evidence="4">Young leaves</tissue>
    </source>
</reference>
<evidence type="ECO:0000256" key="1">
    <source>
        <dbReference type="ARBA" id="ARBA00022574"/>
    </source>
</evidence>
<name>A0A2K3KVF0_TRIPR</name>
<comment type="caution">
    <text evidence="4">The sequence shown here is derived from an EMBL/GenBank/DDBJ whole genome shotgun (WGS) entry which is preliminary data.</text>
</comment>
<evidence type="ECO:0000256" key="3">
    <source>
        <dbReference type="SAM" id="MobiDB-lite"/>
    </source>
</evidence>
<keyword evidence="2" id="KW-0677">Repeat</keyword>
<organism evidence="4 5">
    <name type="scientific">Trifolium pratense</name>
    <name type="common">Red clover</name>
    <dbReference type="NCBI Taxonomy" id="57577"/>
    <lineage>
        <taxon>Eukaryota</taxon>
        <taxon>Viridiplantae</taxon>
        <taxon>Streptophyta</taxon>
        <taxon>Embryophyta</taxon>
        <taxon>Tracheophyta</taxon>
        <taxon>Spermatophyta</taxon>
        <taxon>Magnoliopsida</taxon>
        <taxon>eudicotyledons</taxon>
        <taxon>Gunneridae</taxon>
        <taxon>Pentapetalae</taxon>
        <taxon>rosids</taxon>
        <taxon>fabids</taxon>
        <taxon>Fabales</taxon>
        <taxon>Fabaceae</taxon>
        <taxon>Papilionoideae</taxon>
        <taxon>50 kb inversion clade</taxon>
        <taxon>NPAAA clade</taxon>
        <taxon>Hologalegina</taxon>
        <taxon>IRL clade</taxon>
        <taxon>Trifolieae</taxon>
        <taxon>Trifolium</taxon>
    </lineage>
</organism>
<dbReference type="PANTHER" id="PTHR11227">
    <property type="entry name" value="WD-REPEAT PROTEIN INTERACTING WITH PHOSPHOINOSIDES WIPI -RELATED"/>
    <property type="match status" value="1"/>
</dbReference>
<protein>
    <submittedName>
        <fullName evidence="4">WD repeat domain phosphoinositide-interacting protein 3-like</fullName>
    </submittedName>
</protein>
<keyword evidence="1" id="KW-0853">WD repeat</keyword>
<dbReference type="ExpressionAtlas" id="A0A2K3KVF0">
    <property type="expression patterns" value="baseline"/>
</dbReference>
<feature type="region of interest" description="Disordered" evidence="3">
    <location>
        <begin position="41"/>
        <end position="66"/>
    </location>
</feature>
<evidence type="ECO:0000256" key="2">
    <source>
        <dbReference type="ARBA" id="ARBA00022737"/>
    </source>
</evidence>
<gene>
    <name evidence="4" type="ORF">L195_g057223</name>
</gene>
<dbReference type="AlphaFoldDB" id="A0A2K3KVF0"/>
<dbReference type="SUPFAM" id="SSF50978">
    <property type="entry name" value="WD40 repeat-like"/>
    <property type="match status" value="1"/>
</dbReference>
<sequence length="77" mass="8089">VRRGANAAEIFSLAFSSTAQWLAVSSDKGTVHVFGLKVNSSVSENEKSQGSSSSDATVPPSSSSRSFIKFKGKISCF</sequence>
<dbReference type="InterPro" id="IPR036322">
    <property type="entry name" value="WD40_repeat_dom_sf"/>
</dbReference>
<proteinExistence type="predicted"/>